<evidence type="ECO:0000313" key="2">
    <source>
        <dbReference type="Proteomes" id="UP000094385"/>
    </source>
</evidence>
<dbReference type="EMBL" id="KV454315">
    <property type="protein sequence ID" value="ODQ68787.1"/>
    <property type="molecule type" value="Genomic_DNA"/>
</dbReference>
<reference evidence="1 2" key="1">
    <citation type="journal article" date="2016" name="Proc. Natl. Acad. Sci. U.S.A.">
        <title>Comparative genomics of biotechnologically important yeasts.</title>
        <authorList>
            <person name="Riley R."/>
            <person name="Haridas S."/>
            <person name="Wolfe K.H."/>
            <person name="Lopes M.R."/>
            <person name="Hittinger C.T."/>
            <person name="Goeker M."/>
            <person name="Salamov A.A."/>
            <person name="Wisecaver J.H."/>
            <person name="Long T.M."/>
            <person name="Calvey C.H."/>
            <person name="Aerts A.L."/>
            <person name="Barry K.W."/>
            <person name="Choi C."/>
            <person name="Clum A."/>
            <person name="Coughlan A.Y."/>
            <person name="Deshpande S."/>
            <person name="Douglass A.P."/>
            <person name="Hanson S.J."/>
            <person name="Klenk H.-P."/>
            <person name="LaButti K.M."/>
            <person name="Lapidus A."/>
            <person name="Lindquist E.A."/>
            <person name="Lipzen A.M."/>
            <person name="Meier-Kolthoff J.P."/>
            <person name="Ohm R.A."/>
            <person name="Otillar R.P."/>
            <person name="Pangilinan J.L."/>
            <person name="Peng Y."/>
            <person name="Rokas A."/>
            <person name="Rosa C.A."/>
            <person name="Scheuner C."/>
            <person name="Sibirny A.A."/>
            <person name="Slot J.C."/>
            <person name="Stielow J.B."/>
            <person name="Sun H."/>
            <person name="Kurtzman C.P."/>
            <person name="Blackwell M."/>
            <person name="Grigoriev I.V."/>
            <person name="Jeffries T.W."/>
        </authorList>
    </citation>
    <scope>NUCLEOTIDE SEQUENCE [LARGE SCALE GENOMIC DNA]</scope>
    <source>
        <strain evidence="1 2">NRRL Y-11557</strain>
    </source>
</reference>
<evidence type="ECO:0008006" key="3">
    <source>
        <dbReference type="Google" id="ProtNLM"/>
    </source>
</evidence>
<dbReference type="OrthoDB" id="10349623at2759"/>
<gene>
    <name evidence="1" type="ORF">LIPSTDRAFT_76742</name>
</gene>
<evidence type="ECO:0000313" key="1">
    <source>
        <dbReference type="EMBL" id="ODQ68787.1"/>
    </source>
</evidence>
<proteinExistence type="predicted"/>
<dbReference type="Proteomes" id="UP000094385">
    <property type="component" value="Unassembled WGS sequence"/>
</dbReference>
<feature type="non-terminal residue" evidence="1">
    <location>
        <position position="96"/>
    </location>
</feature>
<dbReference type="InterPro" id="IPR027417">
    <property type="entry name" value="P-loop_NTPase"/>
</dbReference>
<keyword evidence="2" id="KW-1185">Reference proteome</keyword>
<accession>A0A1E3PVB6</accession>
<dbReference type="AlphaFoldDB" id="A0A1E3PVB6"/>
<dbReference type="SUPFAM" id="SSF52540">
    <property type="entry name" value="P-loop containing nucleoside triphosphate hydrolases"/>
    <property type="match status" value="1"/>
</dbReference>
<feature type="non-terminal residue" evidence="1">
    <location>
        <position position="1"/>
    </location>
</feature>
<protein>
    <recommendedName>
        <fullName evidence="3">DEAD/DEAH box helicase domain-containing protein</fullName>
    </recommendedName>
</protein>
<organism evidence="1 2">
    <name type="scientific">Lipomyces starkeyi NRRL Y-11557</name>
    <dbReference type="NCBI Taxonomy" id="675824"/>
    <lineage>
        <taxon>Eukaryota</taxon>
        <taxon>Fungi</taxon>
        <taxon>Dikarya</taxon>
        <taxon>Ascomycota</taxon>
        <taxon>Saccharomycotina</taxon>
        <taxon>Lipomycetes</taxon>
        <taxon>Lipomycetales</taxon>
        <taxon>Lipomycetaceae</taxon>
        <taxon>Lipomyces</taxon>
    </lineage>
</organism>
<dbReference type="Gene3D" id="3.40.50.300">
    <property type="entry name" value="P-loop containing nucleotide triphosphate hydrolases"/>
    <property type="match status" value="1"/>
</dbReference>
<name>A0A1E3PVB6_LIPST</name>
<sequence>TIIREVTEIYTEVSNADLLPVAPATFTLLRHLRGGNAKFRGPYQGAAVQTVISNPGYSYLVVLPTGGGKSDILFLSALYERQNGRITLLVLPFVAL</sequence>